<dbReference type="Proteomes" id="UP000615593">
    <property type="component" value="Unassembled WGS sequence"/>
</dbReference>
<accession>A0ABQ3BMF5</accession>
<organism evidence="4 5">
    <name type="scientific">Mesonia mobilis</name>
    <dbReference type="NCBI Taxonomy" id="369791"/>
    <lineage>
        <taxon>Bacteria</taxon>
        <taxon>Pseudomonadati</taxon>
        <taxon>Bacteroidota</taxon>
        <taxon>Flavobacteriia</taxon>
        <taxon>Flavobacteriales</taxon>
        <taxon>Flavobacteriaceae</taxon>
        <taxon>Mesonia</taxon>
    </lineage>
</organism>
<protein>
    <recommendedName>
        <fullName evidence="3">Protein-glutamine gamma-glutamyltransferase-like C-terminal domain-containing protein</fullName>
    </recommendedName>
</protein>
<dbReference type="EMBL" id="BMWY01000002">
    <property type="protein sequence ID" value="GGZ51623.1"/>
    <property type="molecule type" value="Genomic_DNA"/>
</dbReference>
<evidence type="ECO:0000313" key="5">
    <source>
        <dbReference type="Proteomes" id="UP000615593"/>
    </source>
</evidence>
<reference evidence="5" key="1">
    <citation type="journal article" date="2019" name="Int. J. Syst. Evol. Microbiol.">
        <title>The Global Catalogue of Microorganisms (GCM) 10K type strain sequencing project: providing services to taxonomists for standard genome sequencing and annotation.</title>
        <authorList>
            <consortium name="The Broad Institute Genomics Platform"/>
            <consortium name="The Broad Institute Genome Sequencing Center for Infectious Disease"/>
            <person name="Wu L."/>
            <person name="Ma J."/>
        </authorList>
    </citation>
    <scope>NUCLEOTIDE SEQUENCE [LARGE SCALE GENOMIC DNA]</scope>
    <source>
        <strain evidence="5">KCTC 12708</strain>
    </source>
</reference>
<keyword evidence="1" id="KW-0472">Membrane</keyword>
<dbReference type="RefSeq" id="WP_036243002.1">
    <property type="nucleotide sequence ID" value="NZ_BMWY01000002.1"/>
</dbReference>
<keyword evidence="1" id="KW-0812">Transmembrane</keyword>
<sequence length="248" mass="29751">MSYFQYAIFSILLFTANLSIAQEDTLVSQNFEYDKTQNLTPLSFDEVQLEDYKNDSDFDYTEVSAEKSWWYQFKRWIANIWSDFWHWLLGDYKADGLVAFLIESLPYIILFLIICFAVYLFIKLNPVGEYLGDKETGEVFLSEEEKIIYTEDINQLITDALENQQYRLAIRYSYLLVLRELKNKEIIDYQFQKTNHDYLAEIESEQLKLQFKKITKWYDFVWYGDFTISEEEYQHASKDFAAIKTQLQ</sequence>
<dbReference type="GeneID" id="94368850"/>
<comment type="caution">
    <text evidence="4">The sequence shown here is derived from an EMBL/GenBank/DDBJ whole genome shotgun (WGS) entry which is preliminary data.</text>
</comment>
<keyword evidence="2" id="KW-0732">Signal</keyword>
<feature type="transmembrane region" description="Helical" evidence="1">
    <location>
        <begin position="97"/>
        <end position="122"/>
    </location>
</feature>
<keyword evidence="5" id="KW-1185">Reference proteome</keyword>
<feature type="chain" id="PRO_5046219676" description="Protein-glutamine gamma-glutamyltransferase-like C-terminal domain-containing protein" evidence="2">
    <location>
        <begin position="22"/>
        <end position="248"/>
    </location>
</feature>
<gene>
    <name evidence="4" type="ORF">GCM10008088_11860</name>
</gene>
<evidence type="ECO:0000256" key="1">
    <source>
        <dbReference type="SAM" id="Phobius"/>
    </source>
</evidence>
<evidence type="ECO:0000313" key="4">
    <source>
        <dbReference type="EMBL" id="GGZ51623.1"/>
    </source>
</evidence>
<dbReference type="InterPro" id="IPR025403">
    <property type="entry name" value="TgpA-like_C"/>
</dbReference>
<keyword evidence="1" id="KW-1133">Transmembrane helix</keyword>
<feature type="domain" description="Protein-glutamine gamma-glutamyltransferase-like C-terminal" evidence="3">
    <location>
        <begin position="174"/>
        <end position="236"/>
    </location>
</feature>
<dbReference type="Pfam" id="PF13559">
    <property type="entry name" value="DUF4129"/>
    <property type="match status" value="1"/>
</dbReference>
<feature type="signal peptide" evidence="2">
    <location>
        <begin position="1"/>
        <end position="21"/>
    </location>
</feature>
<evidence type="ECO:0000259" key="3">
    <source>
        <dbReference type="Pfam" id="PF13559"/>
    </source>
</evidence>
<name>A0ABQ3BMF5_9FLAO</name>
<proteinExistence type="predicted"/>
<evidence type="ECO:0000256" key="2">
    <source>
        <dbReference type="SAM" id="SignalP"/>
    </source>
</evidence>